<dbReference type="InterPro" id="IPR029071">
    <property type="entry name" value="Ubiquitin-like_domsf"/>
</dbReference>
<dbReference type="Pfam" id="PF00240">
    <property type="entry name" value="ubiquitin"/>
    <property type="match status" value="1"/>
</dbReference>
<evidence type="ECO:0000256" key="1">
    <source>
        <dbReference type="SAM" id="MobiDB-lite"/>
    </source>
</evidence>
<organism evidence="3 4">
    <name type="scientific">Hydra vulgaris</name>
    <name type="common">Hydra</name>
    <name type="synonym">Hydra attenuata</name>
    <dbReference type="NCBI Taxonomy" id="6087"/>
    <lineage>
        <taxon>Eukaryota</taxon>
        <taxon>Metazoa</taxon>
        <taxon>Cnidaria</taxon>
        <taxon>Hydrozoa</taxon>
        <taxon>Hydroidolina</taxon>
        <taxon>Anthoathecata</taxon>
        <taxon>Aplanulata</taxon>
        <taxon>Hydridae</taxon>
        <taxon>Hydra</taxon>
    </lineage>
</organism>
<dbReference type="PANTHER" id="PTHR13609">
    <property type="entry name" value="UBIQUITIN DOMAIN CONTAINING 1 PROTEIN-RELATED"/>
    <property type="match status" value="1"/>
</dbReference>
<evidence type="ECO:0000259" key="2">
    <source>
        <dbReference type="PROSITE" id="PS50053"/>
    </source>
</evidence>
<dbReference type="CDD" id="cd01794">
    <property type="entry name" value="Ubl_UBTD"/>
    <property type="match status" value="1"/>
</dbReference>
<dbReference type="Gene3D" id="1.20.225.20">
    <property type="entry name" value="Ub domain-containing protein, DC-UbP/UBTD2, N-terminal domain"/>
    <property type="match status" value="1"/>
</dbReference>
<evidence type="ECO:0000313" key="4">
    <source>
        <dbReference type="RefSeq" id="XP_065648723.1"/>
    </source>
</evidence>
<gene>
    <name evidence="4" type="primary">LOC100209923</name>
</gene>
<sequence>MGGCVSRSRSDVSTRTMSPSHQVSNPSDNITIGKNKPISSEKPKWKSETPITIGQLRSKRDEYWETQPAFGGRVEIYDALRAACETDDITLAQAIVNGANITLPSGSLTDAYDELGNHYTIPIYCISLPTNIINLDENSSTSGSSKEIITEQASGEEIIIKIRLSTTNKDVKMSVRTGETIGAIKRRIHADFGVAPSKQRCFYSGKLLYDKLTIEETKISKGFVMQVIVSEP</sequence>
<reference evidence="4" key="1">
    <citation type="submission" date="2025-08" db="UniProtKB">
        <authorList>
            <consortium name="RefSeq"/>
        </authorList>
    </citation>
    <scope>IDENTIFICATION</scope>
</reference>
<keyword evidence="3" id="KW-1185">Reference proteome</keyword>
<feature type="domain" description="Ubiquitin-like" evidence="2">
    <location>
        <begin position="160"/>
        <end position="232"/>
    </location>
</feature>
<feature type="region of interest" description="Disordered" evidence="1">
    <location>
        <begin position="1"/>
        <end position="47"/>
    </location>
</feature>
<name>A0ABM4BI53_HYDVU</name>
<dbReference type="InterPro" id="IPR032752">
    <property type="entry name" value="DC-UbP/UBTD2_N"/>
</dbReference>
<proteinExistence type="predicted"/>
<feature type="compositionally biased region" description="Polar residues" evidence="1">
    <location>
        <begin position="19"/>
        <end position="32"/>
    </location>
</feature>
<dbReference type="SUPFAM" id="SSF54236">
    <property type="entry name" value="Ubiquitin-like"/>
    <property type="match status" value="1"/>
</dbReference>
<protein>
    <submittedName>
        <fullName evidence="4">Ubiquitin domain-containing protein 1</fullName>
    </submittedName>
</protein>
<dbReference type="Pfam" id="PF16455">
    <property type="entry name" value="UBD"/>
    <property type="match status" value="1"/>
</dbReference>
<dbReference type="GeneID" id="100209923"/>
<dbReference type="Gene3D" id="3.10.20.90">
    <property type="entry name" value="Phosphatidylinositol 3-kinase Catalytic Subunit, Chain A, domain 1"/>
    <property type="match status" value="1"/>
</dbReference>
<dbReference type="InterPro" id="IPR000626">
    <property type="entry name" value="Ubiquitin-like_dom"/>
</dbReference>
<dbReference type="InterPro" id="IPR038169">
    <property type="entry name" value="DC-UbP/UBTD2_N_sf"/>
</dbReference>
<dbReference type="PROSITE" id="PS50053">
    <property type="entry name" value="UBIQUITIN_2"/>
    <property type="match status" value="1"/>
</dbReference>
<dbReference type="SMART" id="SM00213">
    <property type="entry name" value="UBQ"/>
    <property type="match status" value="1"/>
</dbReference>
<evidence type="ECO:0000313" key="3">
    <source>
        <dbReference type="Proteomes" id="UP001652625"/>
    </source>
</evidence>
<dbReference type="Proteomes" id="UP001652625">
    <property type="component" value="Chromosome 03"/>
</dbReference>
<feature type="compositionally biased region" description="Low complexity" evidence="1">
    <location>
        <begin position="1"/>
        <end position="18"/>
    </location>
</feature>
<dbReference type="RefSeq" id="XP_065648723.1">
    <property type="nucleotide sequence ID" value="XM_065792651.1"/>
</dbReference>
<accession>A0ABM4BI53</accession>
<dbReference type="InterPro" id="IPR039869">
    <property type="entry name" value="UBTD1/2"/>
</dbReference>